<dbReference type="AlphaFoldDB" id="A0A0U5H5C1"/>
<dbReference type="PANTHER" id="PTHR43420:SF12">
    <property type="entry name" value="N-ACETYLTRANSFERASE DOMAIN-CONTAINING PROTEIN"/>
    <property type="match status" value="1"/>
</dbReference>
<keyword evidence="5" id="KW-1185">Reference proteome</keyword>
<protein>
    <submittedName>
        <fullName evidence="4">GNAT family acetyltransferase</fullName>
        <ecNumber evidence="4">2.3.1.-</ecNumber>
    </submittedName>
</protein>
<evidence type="ECO:0000313" key="5">
    <source>
        <dbReference type="Proteomes" id="UP000066737"/>
    </source>
</evidence>
<dbReference type="InterPro" id="IPR016181">
    <property type="entry name" value="Acyl_CoA_acyltransferase"/>
</dbReference>
<dbReference type="KEGG" id="hhb:Hhub_2823"/>
<feature type="domain" description="N-acetyltransferase" evidence="3">
    <location>
        <begin position="8"/>
        <end position="145"/>
    </location>
</feature>
<evidence type="ECO:0000313" key="4">
    <source>
        <dbReference type="EMBL" id="CQH58772.1"/>
    </source>
</evidence>
<dbReference type="PANTHER" id="PTHR43420">
    <property type="entry name" value="ACETYLTRANSFERASE"/>
    <property type="match status" value="1"/>
</dbReference>
<dbReference type="Proteomes" id="UP000066737">
    <property type="component" value="Chromosome I"/>
</dbReference>
<dbReference type="STRING" id="1407499.HHUB_2823"/>
<name>A0A0U5H5C1_9EURY</name>
<keyword evidence="2 4" id="KW-0012">Acyltransferase</keyword>
<organism evidence="4 5">
    <name type="scientific">Halobacterium hubeiense</name>
    <dbReference type="NCBI Taxonomy" id="1407499"/>
    <lineage>
        <taxon>Archaea</taxon>
        <taxon>Methanobacteriati</taxon>
        <taxon>Methanobacteriota</taxon>
        <taxon>Stenosarchaea group</taxon>
        <taxon>Halobacteria</taxon>
        <taxon>Halobacteriales</taxon>
        <taxon>Halobacteriaceae</taxon>
        <taxon>Halobacterium</taxon>
    </lineage>
</organism>
<evidence type="ECO:0000256" key="1">
    <source>
        <dbReference type="ARBA" id="ARBA00022679"/>
    </source>
</evidence>
<dbReference type="Gene3D" id="3.40.630.30">
    <property type="match status" value="1"/>
</dbReference>
<sequence length="160" mass="18289">MSVTVDERVVPPGSDEHLDEAWDLKERIREDEALLKQRRGFFANAYRRSTVYCFLDGDEMVGFAAARSDGYILFLAVAPEYRGEGYGERLVARVTEDAGKASCHARQSNESAVSFYEHLGFSVEREIDNYYEDGEGAYYLRLGDRARIRDRISELLRGSR</sequence>
<dbReference type="RefSeq" id="WP_059057231.1">
    <property type="nucleotide sequence ID" value="NZ_CEML01000001.1"/>
</dbReference>
<keyword evidence="1 4" id="KW-0808">Transferase</keyword>
<dbReference type="EC" id="2.3.1.-" evidence="4"/>
<evidence type="ECO:0000256" key="2">
    <source>
        <dbReference type="ARBA" id="ARBA00023315"/>
    </source>
</evidence>
<dbReference type="GeneID" id="91110280"/>
<dbReference type="Pfam" id="PF00583">
    <property type="entry name" value="Acetyltransf_1"/>
    <property type="match status" value="1"/>
</dbReference>
<evidence type="ECO:0000259" key="3">
    <source>
        <dbReference type="PROSITE" id="PS51186"/>
    </source>
</evidence>
<dbReference type="InterPro" id="IPR050680">
    <property type="entry name" value="YpeA/RimI_acetyltransf"/>
</dbReference>
<dbReference type="OrthoDB" id="110201at2157"/>
<dbReference type="SUPFAM" id="SSF55729">
    <property type="entry name" value="Acyl-CoA N-acyltransferases (Nat)"/>
    <property type="match status" value="1"/>
</dbReference>
<dbReference type="CDD" id="cd04301">
    <property type="entry name" value="NAT_SF"/>
    <property type="match status" value="1"/>
</dbReference>
<accession>A0A0U5H5C1</accession>
<dbReference type="EMBL" id="LN831302">
    <property type="protein sequence ID" value="CQH58772.1"/>
    <property type="molecule type" value="Genomic_DNA"/>
</dbReference>
<dbReference type="InterPro" id="IPR000182">
    <property type="entry name" value="GNAT_dom"/>
</dbReference>
<reference evidence="5" key="1">
    <citation type="journal article" date="2016" name="Environ. Microbiol.">
        <title>The complete genome of a viable archaeum isolated from 123-million-year-old rock salt.</title>
        <authorList>
            <person name="Jaakkola S.T."/>
            <person name="Pfeiffer F."/>
            <person name="Ravantti J.J."/>
            <person name="Guo Q."/>
            <person name="Liu Y."/>
            <person name="Chen X."/>
            <person name="Ma H."/>
            <person name="Yang C."/>
            <person name="Oksanen H.M."/>
            <person name="Bamford D.H."/>
        </authorList>
    </citation>
    <scope>NUCLEOTIDE SEQUENCE</scope>
    <source>
        <strain evidence="5">JI20-1</strain>
    </source>
</reference>
<gene>
    <name evidence="4" type="ORF">HHUB_2823</name>
</gene>
<dbReference type="PROSITE" id="PS51186">
    <property type="entry name" value="GNAT"/>
    <property type="match status" value="1"/>
</dbReference>
<proteinExistence type="predicted"/>
<dbReference type="GO" id="GO:0016747">
    <property type="term" value="F:acyltransferase activity, transferring groups other than amino-acyl groups"/>
    <property type="evidence" value="ECO:0007669"/>
    <property type="project" value="InterPro"/>
</dbReference>